<dbReference type="AlphaFoldDB" id="A0A1J5SRI8"/>
<dbReference type="SUPFAM" id="SSF48695">
    <property type="entry name" value="Multiheme cytochromes"/>
    <property type="match status" value="3"/>
</dbReference>
<organism evidence="2">
    <name type="scientific">mine drainage metagenome</name>
    <dbReference type="NCBI Taxonomy" id="410659"/>
    <lineage>
        <taxon>unclassified sequences</taxon>
        <taxon>metagenomes</taxon>
        <taxon>ecological metagenomes</taxon>
    </lineage>
</organism>
<evidence type="ECO:0000256" key="1">
    <source>
        <dbReference type="ARBA" id="ARBA00022729"/>
    </source>
</evidence>
<name>A0A1J5SRI8_9ZZZZ</name>
<sequence length="606" mass="70183">MSFLFFRRVIVRTVEVAALFLVWALPVHADSANDLLMPGQLIQGHIKYESDCNNCHKPYDKAAQSGLCKDCHKDIGKDIAEKHGFHGLMQEEKPCKECHTEHKGRDARISKLNTINFDHLATGFELKGAHLNSKVLCKDCHSPQKKYRQAPVKCIGCHEKADKHKGGLGPECQNCHEEKDWKTTHFDHSKTHFPLLGKHVEVKCKACHPNEKFKDTPVQCNECHKKDDKHKGNFGPKCETCHNEKSWKEILFDHDKKTRYPLLGKHSEVKCVSCHKGNLYQEKLKTNCVSCHQKDDKHKGKFGPKCETCHIERGWKDIPFDHDKKTRFPLLGKHRDVKCNACHKGDLYKDKLKTDCYSCHQKDDKHKGNFGSKCETCHIEKSWKEILFDHDKKTKYPLLGKHRDAKCVSCHKGDLYKDKLRSDCYSCHQKDDKHEGQEGRKCETCHHEQSWKKTDFNHLMSRFPLTGSHMLTECKKCHSTIRYKDAKSDCWSCHEKQDVHKRTLGMGCESCHNTRDWRDWDFDHDKTNFKLQGKHKELRCADCHKTPVTKKMVLAASCVSCHEKDDKHDGAFGRRCEQCHVGSSWKTITGSGWKEIKIGGQRWIQQ</sequence>
<dbReference type="PANTHER" id="PTHR35038:SF10">
    <property type="entry name" value="HIGH-MOLECULAR-WEIGHT CYTOCHROME C"/>
    <property type="match status" value="1"/>
</dbReference>
<reference evidence="2" key="1">
    <citation type="submission" date="2016-10" db="EMBL/GenBank/DDBJ databases">
        <title>Sequence of Gallionella enrichment culture.</title>
        <authorList>
            <person name="Poehlein A."/>
            <person name="Muehling M."/>
            <person name="Daniel R."/>
        </authorList>
    </citation>
    <scope>NUCLEOTIDE SEQUENCE</scope>
</reference>
<accession>A0A1J5SRI8</accession>
<dbReference type="InterPro" id="IPR051829">
    <property type="entry name" value="Multiheme_Cytochr_ET"/>
</dbReference>
<dbReference type="Gene3D" id="3.90.10.10">
    <property type="entry name" value="Cytochrome C3"/>
    <property type="match status" value="7"/>
</dbReference>
<gene>
    <name evidence="2" type="ORF">GALL_72980</name>
</gene>
<comment type="caution">
    <text evidence="2">The sequence shown here is derived from an EMBL/GenBank/DDBJ whole genome shotgun (WGS) entry which is preliminary data.</text>
</comment>
<proteinExistence type="predicted"/>
<dbReference type="InterPro" id="IPR036280">
    <property type="entry name" value="Multihaem_cyt_sf"/>
</dbReference>
<evidence type="ECO:0000313" key="2">
    <source>
        <dbReference type="EMBL" id="OIR11121.1"/>
    </source>
</evidence>
<dbReference type="EMBL" id="MLJW01000021">
    <property type="protein sequence ID" value="OIR11121.1"/>
    <property type="molecule type" value="Genomic_DNA"/>
</dbReference>
<keyword evidence="1" id="KW-0732">Signal</keyword>
<protein>
    <submittedName>
        <fullName evidence="2">Class III cytochrome C family protein</fullName>
    </submittedName>
</protein>
<dbReference type="PANTHER" id="PTHR35038">
    <property type="entry name" value="DISSIMILATORY SULFITE REDUCTASE SIRA"/>
    <property type="match status" value="1"/>
</dbReference>